<evidence type="ECO:0000313" key="3">
    <source>
        <dbReference type="Proteomes" id="UP000028045"/>
    </source>
</evidence>
<dbReference type="AlphaFoldDB" id="A0A084B2G3"/>
<name>A0A084B2G3_STACB</name>
<dbReference type="HOGENOM" id="CLU_266690_0_0_1"/>
<evidence type="ECO:0000256" key="1">
    <source>
        <dbReference type="SAM" id="MobiDB-lite"/>
    </source>
</evidence>
<dbReference type="EMBL" id="KL648207">
    <property type="protein sequence ID" value="KEY71742.1"/>
    <property type="molecule type" value="Genomic_DNA"/>
</dbReference>
<keyword evidence="3" id="KW-1185">Reference proteome</keyword>
<organism evidence="2 3">
    <name type="scientific">Stachybotrys chartarum (strain CBS 109288 / IBT 7711)</name>
    <name type="common">Toxic black mold</name>
    <name type="synonym">Stilbospora chartarum</name>
    <dbReference type="NCBI Taxonomy" id="1280523"/>
    <lineage>
        <taxon>Eukaryota</taxon>
        <taxon>Fungi</taxon>
        <taxon>Dikarya</taxon>
        <taxon>Ascomycota</taxon>
        <taxon>Pezizomycotina</taxon>
        <taxon>Sordariomycetes</taxon>
        <taxon>Hypocreomycetidae</taxon>
        <taxon>Hypocreales</taxon>
        <taxon>Stachybotryaceae</taxon>
        <taxon>Stachybotrys</taxon>
    </lineage>
</organism>
<accession>A0A084B2G3</accession>
<proteinExistence type="predicted"/>
<feature type="region of interest" description="Disordered" evidence="1">
    <location>
        <begin position="157"/>
        <end position="189"/>
    </location>
</feature>
<gene>
    <name evidence="2" type="ORF">S7711_02968</name>
</gene>
<evidence type="ECO:0000313" key="2">
    <source>
        <dbReference type="EMBL" id="KEY71742.1"/>
    </source>
</evidence>
<feature type="region of interest" description="Disordered" evidence="1">
    <location>
        <begin position="1068"/>
        <end position="1127"/>
    </location>
</feature>
<dbReference type="Proteomes" id="UP000028045">
    <property type="component" value="Unassembled WGS sequence"/>
</dbReference>
<sequence>MSSFDLNAAIQAAKVKPHVAERTRRQLSDFNMGVSTAFPPDPAKEIAPTFINKNWPGNTKLNLAKLGKTSQDANGNDIPPTVHPSAVRTILRRLGYGEIWPPLPAPPASSMPQGLSDDDKHRTIPLTIKDAQREIRVWDDFVILKWRALRQGMIKHESKIQREAQRLAPSERGRPPNDNGSSSPDAGKENELRSLLKQAWKMSVREVRTEFDLANSRQDLDEDNMPAIRHPDLECVKNNLRHAALYDNGGSLTPWFDFEVSCDTRKVKPKAGEHPDAARERERQPYYEWAKKVRAAFLVPHLNQQDLSQPRNLLTMLHYRISKSPDLFKKLDFQACHIGRASHILQGWFCGNAAVHMGPKSNTAHPIFVQQLPNVDFVKLWDDPVPNHLKEDTRLDRLYGELESLSSIGEAYIVLLSQAVTYSFLNNVQAALLESYGRRDQEQGSLSVKRKLEFRDDDSQDQAEVEKRIKRWDQESMDNALSSAEMQSQYCLYEDATVDRFFSQYIAKFEDRILAAKNHIQDLFAEPKYFLDKVREEQKHHYSKLTFRNTDSPLLPLDWLKDATVRYDLYYDYVGNVFRQAMYDYIMWDDLAKILGTIAGSIWRHKEANPTFSFPEESAAPRNIFGQLLQAKVVAKELFKAYLCEIVNRGKFVASEHMRKYFTCLTPLDEFITSEPKEYGTRVKKSSVNLFPRMQVALKAPKLGEDPRLDNHEVEVIRMMHELLGNPAAVNLVSMKKIMDGLRMISWDEKEGTCIEMSISGIIEKMGILVDFVSYMHTNMRVVPPFYEMNGLGPDSNGMPGEIQDDLSLLPNEEIFWLTPKIEARPSAAIALAHLDGLEYQRLPGVPYSIYLGIYEWLDEHLKDAELGGDGTTSQDERMFEALGHDKMEKLQHRLTAFGIALMDGLSTMEVTNNCLVWTFKPGAREPTLVPSKRSKPPLELIDPRVIKDITSVMKRLPDGMTHTTLVNKYRTQWTGTMKSALDFAPPLRFEPVERTSRPLPMIPHSTPQPQAREGKDEEPAAPVEDATPQGTVTVLEQIEETAQERTERTEKISFQRFESMLRLTNPIPILTIPGTPRARTTSDERARRREAREAAAQSTRSEESSDEEEEDEEEEPTVKGQKKQLKKKSWKDMERLYSGRKGEGTLRWRDVVSLMLDLGFRHSVASGGSYVHFFRDEDRCPWSTGDEGLRRAGAITFHKPHKNTAMDMFKMRDIATKLEQHGLEIRVLRKYYARKDGGKK</sequence>
<protein>
    <submittedName>
        <fullName evidence="2">Uncharacterized protein</fullName>
    </submittedName>
</protein>
<reference evidence="2 3" key="1">
    <citation type="journal article" date="2014" name="BMC Genomics">
        <title>Comparative genome sequencing reveals chemotype-specific gene clusters in the toxigenic black mold Stachybotrys.</title>
        <authorList>
            <person name="Semeiks J."/>
            <person name="Borek D."/>
            <person name="Otwinowski Z."/>
            <person name="Grishin N.V."/>
        </authorList>
    </citation>
    <scope>NUCLEOTIDE SEQUENCE [LARGE SCALE GENOMIC DNA]</scope>
    <source>
        <strain evidence="3">CBS 109288 / IBT 7711</strain>
    </source>
</reference>
<feature type="compositionally biased region" description="Basic and acidic residues" evidence="1">
    <location>
        <begin position="1081"/>
        <end position="1094"/>
    </location>
</feature>
<feature type="compositionally biased region" description="Acidic residues" evidence="1">
    <location>
        <begin position="1105"/>
        <end position="1116"/>
    </location>
</feature>
<feature type="compositionally biased region" description="Basic and acidic residues" evidence="1">
    <location>
        <begin position="157"/>
        <end position="175"/>
    </location>
</feature>
<feature type="region of interest" description="Disordered" evidence="1">
    <location>
        <begin position="995"/>
        <end position="1031"/>
    </location>
</feature>
<dbReference type="OrthoDB" id="2922289at2759"/>